<feature type="domain" description="Glycosyl transferase family 28 C-terminal" evidence="6">
    <location>
        <begin position="186"/>
        <end position="252"/>
    </location>
</feature>
<dbReference type="GO" id="GO:0006488">
    <property type="term" value="P:dolichol-linked oligosaccharide biosynthetic process"/>
    <property type="evidence" value="ECO:0007669"/>
    <property type="project" value="InterPro"/>
</dbReference>
<keyword evidence="2" id="KW-0812">Transmembrane</keyword>
<evidence type="ECO:0000256" key="3">
    <source>
        <dbReference type="ARBA" id="ARBA00022824"/>
    </source>
</evidence>
<dbReference type="InterPro" id="IPR013969">
    <property type="entry name" value="Oligosacch_biosynth_Alg14"/>
</dbReference>
<organism evidence="7 8">
    <name type="scientific">Cellulomonas aerilata</name>
    <dbReference type="NCBI Taxonomy" id="515326"/>
    <lineage>
        <taxon>Bacteria</taxon>
        <taxon>Bacillati</taxon>
        <taxon>Actinomycetota</taxon>
        <taxon>Actinomycetes</taxon>
        <taxon>Micrococcales</taxon>
        <taxon>Cellulomonadaceae</taxon>
        <taxon>Cellulomonas</taxon>
    </lineage>
</organism>
<dbReference type="InterPro" id="IPR007235">
    <property type="entry name" value="Glyco_trans_28_C"/>
</dbReference>
<dbReference type="OrthoDB" id="555447at2"/>
<evidence type="ECO:0000256" key="4">
    <source>
        <dbReference type="ARBA" id="ARBA00022989"/>
    </source>
</evidence>
<dbReference type="PANTHER" id="PTHR12154:SF4">
    <property type="entry name" value="UDP-N-ACETYLGLUCOSAMINE TRANSFERASE SUBUNIT ALG14 HOMOLOG"/>
    <property type="match status" value="1"/>
</dbReference>
<comment type="subcellular location">
    <subcellularLocation>
        <location evidence="1">Endoplasmic reticulum membrane</location>
        <topology evidence="1">Single-pass membrane protein</topology>
    </subcellularLocation>
</comment>
<dbReference type="EMBL" id="BJYY01000017">
    <property type="protein sequence ID" value="GEO35072.1"/>
    <property type="molecule type" value="Genomic_DNA"/>
</dbReference>
<sequence length="308" mass="32831">MQRTWLTSEGVAAARLRGRGERVVTLPRLDRGSVSPRSVLAGVLAAVRERPSVVVTSGAGLAVPFCVASRLLGARLVHVETMARVTSGSTSGRLLARMADAVLVQWPDLARVYPRAEVCRPALLEDIGSPRPGGTGTFVTVGSHDQAFPRMLGAVRTAAQDGLLPQPVLVQRGVADQLDGPLTSVEFMPREAFEEAMESAAIVVSHGGAGAVASAIRAGKRPIIFARRRALGEHVDDHQLQLARKLDELGLAVLVVDRITPEDVAATRDVRGAPVQSGSPRVADRLRDVVADLLTLPRTFRVLRPTAR</sequence>
<comment type="caution">
    <text evidence="7">The sequence shown here is derived from an EMBL/GenBank/DDBJ whole genome shotgun (WGS) entry which is preliminary data.</text>
</comment>
<gene>
    <name evidence="7" type="ORF">CAE01nite_27970</name>
</gene>
<evidence type="ECO:0000256" key="1">
    <source>
        <dbReference type="ARBA" id="ARBA00004389"/>
    </source>
</evidence>
<proteinExistence type="predicted"/>
<dbReference type="AlphaFoldDB" id="A0A512DF66"/>
<protein>
    <recommendedName>
        <fullName evidence="6">Glycosyl transferase family 28 C-terminal domain-containing protein</fullName>
    </recommendedName>
</protein>
<evidence type="ECO:0000256" key="5">
    <source>
        <dbReference type="ARBA" id="ARBA00023136"/>
    </source>
</evidence>
<keyword evidence="4" id="KW-1133">Transmembrane helix</keyword>
<evidence type="ECO:0000313" key="7">
    <source>
        <dbReference type="EMBL" id="GEO35072.1"/>
    </source>
</evidence>
<dbReference type="Pfam" id="PF08660">
    <property type="entry name" value="Alg14"/>
    <property type="match status" value="1"/>
</dbReference>
<accession>A0A512DF66</accession>
<keyword evidence="3" id="KW-0256">Endoplasmic reticulum</keyword>
<dbReference type="PANTHER" id="PTHR12154">
    <property type="entry name" value="GLYCOSYL TRANSFERASE-RELATED"/>
    <property type="match status" value="1"/>
</dbReference>
<dbReference type="Pfam" id="PF04101">
    <property type="entry name" value="Glyco_tran_28_C"/>
    <property type="match status" value="1"/>
</dbReference>
<keyword evidence="5" id="KW-0472">Membrane</keyword>
<dbReference type="Proteomes" id="UP000321181">
    <property type="component" value="Unassembled WGS sequence"/>
</dbReference>
<reference evidence="7 8" key="1">
    <citation type="submission" date="2019-07" db="EMBL/GenBank/DDBJ databases">
        <title>Whole genome shotgun sequence of Cellulomonas aerilata NBRC 106308.</title>
        <authorList>
            <person name="Hosoyama A."/>
            <person name="Uohara A."/>
            <person name="Ohji S."/>
            <person name="Ichikawa N."/>
        </authorList>
    </citation>
    <scope>NUCLEOTIDE SEQUENCE [LARGE SCALE GENOMIC DNA]</scope>
    <source>
        <strain evidence="7 8">NBRC 106308</strain>
    </source>
</reference>
<keyword evidence="8" id="KW-1185">Reference proteome</keyword>
<dbReference type="RefSeq" id="WP_146905810.1">
    <property type="nucleotide sequence ID" value="NZ_BAAARM010000001.1"/>
</dbReference>
<evidence type="ECO:0000313" key="8">
    <source>
        <dbReference type="Proteomes" id="UP000321181"/>
    </source>
</evidence>
<dbReference type="Gene3D" id="3.40.50.2000">
    <property type="entry name" value="Glycogen Phosphorylase B"/>
    <property type="match status" value="2"/>
</dbReference>
<evidence type="ECO:0000256" key="2">
    <source>
        <dbReference type="ARBA" id="ARBA00022692"/>
    </source>
</evidence>
<name>A0A512DF66_9CELL</name>
<evidence type="ECO:0000259" key="6">
    <source>
        <dbReference type="Pfam" id="PF04101"/>
    </source>
</evidence>
<dbReference type="GO" id="GO:0004577">
    <property type="term" value="F:N-acetylglucosaminyldiphosphodolichol N-acetylglucosaminyltransferase activity"/>
    <property type="evidence" value="ECO:0007669"/>
    <property type="project" value="TreeGrafter"/>
</dbReference>
<dbReference type="SUPFAM" id="SSF53756">
    <property type="entry name" value="UDP-Glycosyltransferase/glycogen phosphorylase"/>
    <property type="match status" value="1"/>
</dbReference>